<reference evidence="10" key="1">
    <citation type="journal article" date="2013" name="Syst. Appl. Microbiol.">
        <title>New insights into the archaeal diversity of a hypersaline microbial mat obtained by a metagenomic approach.</title>
        <authorList>
            <person name="Lopez-Lopez A."/>
            <person name="Richter M."/>
            <person name="Pena A."/>
            <person name="Tamames J."/>
            <person name="Rossello-Mora R."/>
        </authorList>
    </citation>
    <scope>NUCLEOTIDE SEQUENCE</scope>
</reference>
<sequence length="267" mass="29735">MGLSDWISRFDPEYEIDRIEKFIARKKSEIGFKKGIIGLSGGIDSSLTTVLAKRVLSNRQIEVVFLPEATTPDVDRNDVESLARKFELNVKTIELDGLVSGFEEKIGELPELAEANLKARIRMVVLYALANRSGGLVLGTGNLSEWLLGYFTKYGDGAADLAPLTHLYKSELLPIARHLEIPESIITKPPSAGLWNGQTDEEELGGSYDQIDRVLYLKYDLGYSIGEAKEELDLDPDFVEDIYAMVERTSHKRGDPAGLERRGTVKE</sequence>
<dbReference type="EMBL" id="JX684076">
    <property type="protein sequence ID" value="AGF92909.1"/>
    <property type="molecule type" value="Genomic_DNA"/>
</dbReference>
<dbReference type="Pfam" id="PF02540">
    <property type="entry name" value="NAD_synthase"/>
    <property type="match status" value="1"/>
</dbReference>
<comment type="pathway">
    <text evidence="1">Cofactor biosynthesis; NAD(+) biosynthesis.</text>
</comment>
<evidence type="ECO:0000256" key="1">
    <source>
        <dbReference type="ARBA" id="ARBA00004790"/>
    </source>
</evidence>
<feature type="domain" description="NAD/GMP synthase" evidence="9">
    <location>
        <begin position="16"/>
        <end position="255"/>
    </location>
</feature>
<dbReference type="GO" id="GO:0003952">
    <property type="term" value="F:NAD+ synthase (glutamine-hydrolyzing) activity"/>
    <property type="evidence" value="ECO:0007669"/>
    <property type="project" value="InterPro"/>
</dbReference>
<evidence type="ECO:0000256" key="4">
    <source>
        <dbReference type="ARBA" id="ARBA00022723"/>
    </source>
</evidence>
<dbReference type="PANTHER" id="PTHR23090:SF9">
    <property type="entry name" value="GLUTAMINE-DEPENDENT NAD(+) SYNTHETASE"/>
    <property type="match status" value="1"/>
</dbReference>
<evidence type="ECO:0000256" key="8">
    <source>
        <dbReference type="ARBA" id="ARBA00023027"/>
    </source>
</evidence>
<keyword evidence="6" id="KW-0067">ATP-binding</keyword>
<evidence type="ECO:0000256" key="2">
    <source>
        <dbReference type="ARBA" id="ARBA00005859"/>
    </source>
</evidence>
<keyword evidence="3" id="KW-0436">Ligase</keyword>
<comment type="similarity">
    <text evidence="2">Belongs to the NAD synthetase family.</text>
</comment>
<proteinExistence type="inferred from homology"/>
<evidence type="ECO:0000313" key="10">
    <source>
        <dbReference type="EMBL" id="AGF92909.1"/>
    </source>
</evidence>
<dbReference type="SUPFAM" id="SSF52402">
    <property type="entry name" value="Adenine nucleotide alpha hydrolases-like"/>
    <property type="match status" value="1"/>
</dbReference>
<feature type="non-terminal residue" evidence="10">
    <location>
        <position position="267"/>
    </location>
</feature>
<dbReference type="PANTHER" id="PTHR23090">
    <property type="entry name" value="NH 3 /GLUTAMINE-DEPENDENT NAD + SYNTHETASE"/>
    <property type="match status" value="1"/>
</dbReference>
<keyword evidence="7" id="KW-0460">Magnesium</keyword>
<gene>
    <name evidence="10" type="ORF">FLSS-4_0028</name>
</gene>
<dbReference type="GO" id="GO:0009435">
    <property type="term" value="P:NAD+ biosynthetic process"/>
    <property type="evidence" value="ECO:0007669"/>
    <property type="project" value="UniProtKB-UniPathway"/>
</dbReference>
<keyword evidence="8" id="KW-0520">NAD</keyword>
<keyword evidence="4" id="KW-0479">Metal-binding</keyword>
<dbReference type="NCBIfam" id="TIGR00552">
    <property type="entry name" value="nadE"/>
    <property type="match status" value="1"/>
</dbReference>
<dbReference type="HAMAP" id="MF_00193">
    <property type="entry name" value="NadE_ammonia_dep"/>
    <property type="match status" value="1"/>
</dbReference>
<dbReference type="GO" id="GO:0004359">
    <property type="term" value="F:glutaminase activity"/>
    <property type="evidence" value="ECO:0007669"/>
    <property type="project" value="InterPro"/>
</dbReference>
<dbReference type="AlphaFoldDB" id="M1PUW9"/>
<dbReference type="InterPro" id="IPR003694">
    <property type="entry name" value="NAD_synthase"/>
</dbReference>
<dbReference type="GO" id="GO:0008795">
    <property type="term" value="F:NAD+ synthase activity"/>
    <property type="evidence" value="ECO:0007669"/>
    <property type="project" value="InterPro"/>
</dbReference>
<keyword evidence="5" id="KW-0547">Nucleotide-binding</keyword>
<evidence type="ECO:0000256" key="5">
    <source>
        <dbReference type="ARBA" id="ARBA00022741"/>
    </source>
</evidence>
<dbReference type="GO" id="GO:0046872">
    <property type="term" value="F:metal ion binding"/>
    <property type="evidence" value="ECO:0007669"/>
    <property type="project" value="UniProtKB-KW"/>
</dbReference>
<protein>
    <submittedName>
        <fullName evidence="10">NH(3)-dependent NAD(+) synthetase</fullName>
    </submittedName>
</protein>
<organism evidence="10">
    <name type="scientific">uncultured organism</name>
    <dbReference type="NCBI Taxonomy" id="155900"/>
    <lineage>
        <taxon>unclassified sequences</taxon>
        <taxon>environmental samples</taxon>
    </lineage>
</organism>
<dbReference type="NCBIfam" id="NF010587">
    <property type="entry name" value="PRK13980.1"/>
    <property type="match status" value="1"/>
</dbReference>
<evidence type="ECO:0000256" key="6">
    <source>
        <dbReference type="ARBA" id="ARBA00022840"/>
    </source>
</evidence>
<evidence type="ECO:0000256" key="7">
    <source>
        <dbReference type="ARBA" id="ARBA00022842"/>
    </source>
</evidence>
<dbReference type="InterPro" id="IPR022310">
    <property type="entry name" value="NAD/GMP_synthase"/>
</dbReference>
<evidence type="ECO:0000256" key="3">
    <source>
        <dbReference type="ARBA" id="ARBA00022598"/>
    </source>
</evidence>
<accession>M1PUW9</accession>
<dbReference type="Gene3D" id="3.40.50.620">
    <property type="entry name" value="HUPs"/>
    <property type="match status" value="1"/>
</dbReference>
<dbReference type="CDD" id="cd00553">
    <property type="entry name" value="NAD_synthase"/>
    <property type="match status" value="1"/>
</dbReference>
<dbReference type="GO" id="GO:0005524">
    <property type="term" value="F:ATP binding"/>
    <property type="evidence" value="ECO:0007669"/>
    <property type="project" value="UniProtKB-KW"/>
</dbReference>
<dbReference type="UniPathway" id="UPA00253"/>
<evidence type="ECO:0000259" key="9">
    <source>
        <dbReference type="Pfam" id="PF02540"/>
    </source>
</evidence>
<dbReference type="InterPro" id="IPR022926">
    <property type="entry name" value="NH(3)-dep_NAD(+)_synth"/>
</dbReference>
<name>M1PUW9_9ZZZZ</name>
<dbReference type="InterPro" id="IPR014729">
    <property type="entry name" value="Rossmann-like_a/b/a_fold"/>
</dbReference>